<dbReference type="InterPro" id="IPR036265">
    <property type="entry name" value="HIT-like_sf"/>
</dbReference>
<name>A0ABV8CZL8_9STRE</name>
<organism evidence="3 4">
    <name type="scientific">Streptococcus dentapri</name>
    <dbReference type="NCBI Taxonomy" id="573564"/>
    <lineage>
        <taxon>Bacteria</taxon>
        <taxon>Bacillati</taxon>
        <taxon>Bacillota</taxon>
        <taxon>Bacilli</taxon>
        <taxon>Lactobacillales</taxon>
        <taxon>Streptococcaceae</taxon>
        <taxon>Streptococcus</taxon>
    </lineage>
</organism>
<dbReference type="SUPFAM" id="SSF54197">
    <property type="entry name" value="HIT-like"/>
    <property type="match status" value="1"/>
</dbReference>
<feature type="domain" description="DUF4931" evidence="1">
    <location>
        <begin position="7"/>
        <end position="126"/>
    </location>
</feature>
<dbReference type="InterPro" id="IPR012361">
    <property type="entry name" value="GalT_short"/>
</dbReference>
<dbReference type="InterPro" id="IPR049285">
    <property type="entry name" value="DUF4931_C"/>
</dbReference>
<evidence type="ECO:0000313" key="3">
    <source>
        <dbReference type="EMBL" id="MFC3931738.1"/>
    </source>
</evidence>
<dbReference type="InterPro" id="IPR046322">
    <property type="entry name" value="DUF4931"/>
</dbReference>
<accession>A0ABV8CZL8</accession>
<dbReference type="PIRSF" id="PIRSF031505">
    <property type="entry name" value="GalT_short"/>
    <property type="match status" value="1"/>
</dbReference>
<dbReference type="RefSeq" id="WP_380430273.1">
    <property type="nucleotide sequence ID" value="NZ_JBHSAC010000026.1"/>
</dbReference>
<evidence type="ECO:0000313" key="4">
    <source>
        <dbReference type="Proteomes" id="UP001595901"/>
    </source>
</evidence>
<keyword evidence="4" id="KW-1185">Reference proteome</keyword>
<evidence type="ECO:0000259" key="2">
    <source>
        <dbReference type="Pfam" id="PF20956"/>
    </source>
</evidence>
<sequence length="265" mass="30702">MNQPLIFNPHIARSKPNNHDACPFCDISHLEKIIDQKDNMIWLDNKYPVLEGVYQTLIIESDKHLGDIATYSQNHNRKLFAFALKAWQELENSGRFKSVGLFKNFGPLSGGSLRHPHMQVIGFENLDAYADIKPENFDGYLICQQTASRAKVTLSKQPLSTFSEFNVSISHLDALDHLADMVQALVQYVMSLYSSGRCSSYNLFFYRYGETIICKIVPRFVASPYLIGYRLTQVSHRDRREEEIAELRQFLNEQQSKKREWDKDR</sequence>
<comment type="caution">
    <text evidence="3">The sequence shown here is derived from an EMBL/GenBank/DDBJ whole genome shotgun (WGS) entry which is preliminary data.</text>
</comment>
<dbReference type="Proteomes" id="UP001595901">
    <property type="component" value="Unassembled WGS sequence"/>
</dbReference>
<gene>
    <name evidence="3" type="ORF">ACFOSE_02880</name>
</gene>
<dbReference type="EMBL" id="JBHSAC010000026">
    <property type="protein sequence ID" value="MFC3931738.1"/>
    <property type="molecule type" value="Genomic_DNA"/>
</dbReference>
<dbReference type="Gene3D" id="3.30.428.10">
    <property type="entry name" value="HIT-like"/>
    <property type="match status" value="1"/>
</dbReference>
<reference evidence="4" key="1">
    <citation type="journal article" date="2019" name="Int. J. Syst. Evol. Microbiol.">
        <title>The Global Catalogue of Microorganisms (GCM) 10K type strain sequencing project: providing services to taxonomists for standard genome sequencing and annotation.</title>
        <authorList>
            <consortium name="The Broad Institute Genomics Platform"/>
            <consortium name="The Broad Institute Genome Sequencing Center for Infectious Disease"/>
            <person name="Wu L."/>
            <person name="Ma J."/>
        </authorList>
    </citation>
    <scope>NUCLEOTIDE SEQUENCE [LARGE SCALE GENOMIC DNA]</scope>
    <source>
        <strain evidence="4">CCUG 58728</strain>
    </source>
</reference>
<feature type="domain" description="DUF4931" evidence="2">
    <location>
        <begin position="131"/>
        <end position="237"/>
    </location>
</feature>
<protein>
    <submittedName>
        <fullName evidence="3">DUF4931 domain-containing protein</fullName>
    </submittedName>
</protein>
<proteinExistence type="predicted"/>
<evidence type="ECO:0000259" key="1">
    <source>
        <dbReference type="Pfam" id="PF16285"/>
    </source>
</evidence>
<dbReference type="Pfam" id="PF16285">
    <property type="entry name" value="DUF4931_N"/>
    <property type="match status" value="1"/>
</dbReference>
<dbReference type="Pfam" id="PF20956">
    <property type="entry name" value="DUF4931_C"/>
    <property type="match status" value="1"/>
</dbReference>